<keyword evidence="7" id="KW-1133">Transmembrane helix</keyword>
<evidence type="ECO:0000256" key="1">
    <source>
        <dbReference type="ARBA" id="ARBA00004196"/>
    </source>
</evidence>
<dbReference type="SUPFAM" id="SSF48695">
    <property type="entry name" value="Multiheme cytochromes"/>
    <property type="match status" value="1"/>
</dbReference>
<proteinExistence type="predicted"/>
<evidence type="ECO:0000256" key="7">
    <source>
        <dbReference type="SAM" id="Phobius"/>
    </source>
</evidence>
<dbReference type="EMBL" id="PPTO01000009">
    <property type="protein sequence ID" value="RDB58208.1"/>
    <property type="molecule type" value="Genomic_DNA"/>
</dbReference>
<accession>A0A369LJL0</accession>
<keyword evidence="7" id="KW-0472">Membrane</keyword>
<protein>
    <recommendedName>
        <fullName evidence="8">Tetrahaem cytochrome domain-containing protein</fullName>
    </recommendedName>
</protein>
<dbReference type="InterPro" id="IPR036280">
    <property type="entry name" value="Multihaem_cyt_sf"/>
</dbReference>
<feature type="transmembrane region" description="Helical" evidence="7">
    <location>
        <begin position="12"/>
        <end position="31"/>
    </location>
</feature>
<evidence type="ECO:0000256" key="3">
    <source>
        <dbReference type="ARBA" id="ARBA00022617"/>
    </source>
</evidence>
<dbReference type="Proteomes" id="UP000253975">
    <property type="component" value="Unassembled WGS sequence"/>
</dbReference>
<evidence type="ECO:0000256" key="4">
    <source>
        <dbReference type="ARBA" id="ARBA00022723"/>
    </source>
</evidence>
<keyword evidence="5" id="KW-0249">Electron transport</keyword>
<dbReference type="AlphaFoldDB" id="A0A369LJL0"/>
<keyword evidence="3" id="KW-0349">Heme</keyword>
<dbReference type="Gene3D" id="1.10.1130.10">
    <property type="entry name" value="Flavocytochrome C3, Chain A"/>
    <property type="match status" value="1"/>
</dbReference>
<keyword evidence="6" id="KW-0408">Iron</keyword>
<organism evidence="9 10">
    <name type="scientific">Slackia isoflavoniconvertens</name>
    <dbReference type="NCBI Taxonomy" id="572010"/>
    <lineage>
        <taxon>Bacteria</taxon>
        <taxon>Bacillati</taxon>
        <taxon>Actinomycetota</taxon>
        <taxon>Coriobacteriia</taxon>
        <taxon>Eggerthellales</taxon>
        <taxon>Eggerthellaceae</taxon>
        <taxon>Slackia</taxon>
    </lineage>
</organism>
<name>A0A369LJL0_9ACTN</name>
<dbReference type="InterPro" id="IPR012286">
    <property type="entry name" value="Tetrahaem_cytochrome"/>
</dbReference>
<evidence type="ECO:0000313" key="9">
    <source>
        <dbReference type="EMBL" id="RDB58208.1"/>
    </source>
</evidence>
<dbReference type="RefSeq" id="WP_114615717.1">
    <property type="nucleotide sequence ID" value="NZ_PPTO01000009.1"/>
</dbReference>
<dbReference type="PROSITE" id="PS51257">
    <property type="entry name" value="PROKAR_LIPOPROTEIN"/>
    <property type="match status" value="1"/>
</dbReference>
<evidence type="ECO:0000313" key="10">
    <source>
        <dbReference type="Proteomes" id="UP000253975"/>
    </source>
</evidence>
<comment type="subcellular location">
    <subcellularLocation>
        <location evidence="1">Cell envelope</location>
    </subcellularLocation>
</comment>
<evidence type="ECO:0000259" key="8">
    <source>
        <dbReference type="Pfam" id="PF14537"/>
    </source>
</evidence>
<dbReference type="GO" id="GO:0030313">
    <property type="term" value="C:cell envelope"/>
    <property type="evidence" value="ECO:0007669"/>
    <property type="project" value="UniProtKB-SubCell"/>
</dbReference>
<evidence type="ECO:0000256" key="2">
    <source>
        <dbReference type="ARBA" id="ARBA00022448"/>
    </source>
</evidence>
<reference evidence="9 10" key="1">
    <citation type="journal article" date="2018" name="Elife">
        <title>Discovery and characterization of a prevalent human gut bacterial enzyme sufficient for the inactivation of a family of plant toxins.</title>
        <authorList>
            <person name="Koppel N."/>
            <person name="Bisanz J.E."/>
            <person name="Pandelia M.E."/>
            <person name="Turnbaugh P.J."/>
            <person name="Balskus E.P."/>
        </authorList>
    </citation>
    <scope>NUCLEOTIDE SEQUENCE [LARGE SCALE GENOMIC DNA]</scope>
    <source>
        <strain evidence="9 10">OB21 GAM31</strain>
    </source>
</reference>
<keyword evidence="4" id="KW-0479">Metal-binding</keyword>
<gene>
    <name evidence="9" type="ORF">C1881_06490</name>
</gene>
<feature type="domain" description="Tetrahaem cytochrome" evidence="8">
    <location>
        <begin position="85"/>
        <end position="196"/>
    </location>
</feature>
<evidence type="ECO:0000256" key="5">
    <source>
        <dbReference type="ARBA" id="ARBA00022982"/>
    </source>
</evidence>
<evidence type="ECO:0000256" key="6">
    <source>
        <dbReference type="ARBA" id="ARBA00023004"/>
    </source>
</evidence>
<dbReference type="GO" id="GO:0046872">
    <property type="term" value="F:metal ion binding"/>
    <property type="evidence" value="ECO:0007669"/>
    <property type="project" value="UniProtKB-KW"/>
</dbReference>
<dbReference type="Pfam" id="PF14537">
    <property type="entry name" value="Cytochrom_c3_2"/>
    <property type="match status" value="1"/>
</dbReference>
<comment type="caution">
    <text evidence="9">The sequence shown here is derived from an EMBL/GenBank/DDBJ whole genome shotgun (WGS) entry which is preliminary data.</text>
</comment>
<keyword evidence="2" id="KW-0813">Transport</keyword>
<keyword evidence="7" id="KW-0812">Transmembrane</keyword>
<sequence length="209" mass="22298">MDNSIRNKRKTKVRAACAVMGAMSILVLALYGCQPAQTSDTASKSDAAATESITLTDWSPSTDCATCHSNEVSSEADTACTASKHASLSCADCHSDTEKLAKLHNGTSSDDRQPTRLKQTEVSSEVCLGCHDQSELAQKTASVTALTDSNGKTVNPHDLPATETHQAITCTNCHTMHSEQTDLDGDAKSYCTSCHHADVFECYTCHQHG</sequence>